<proteinExistence type="predicted"/>
<reference evidence="2 3" key="1">
    <citation type="submission" date="2021-05" db="EMBL/GenBank/DDBJ databases">
        <title>Isolation, identification, and the growth promoting effects of Pantoea dispersa strain YSD J2 from the aboveground leaves of Cyperus esculentus L.Var. Sativus.</title>
        <authorList>
            <person name="Wang S."/>
            <person name="Tang X.M."/>
            <person name="Huang Y.N."/>
        </authorList>
    </citation>
    <scope>NUCLEOTIDE SEQUENCE [LARGE SCALE GENOMIC DNA]</scope>
    <source>
        <strain evidence="3">YSD YN2</strain>
    </source>
</reference>
<dbReference type="RefSeq" id="WP_031524753.1">
    <property type="nucleotide sequence ID" value="NZ_CP074352.1"/>
</dbReference>
<dbReference type="PANTHER" id="PTHR38444">
    <property type="entry name" value="ENTEROBACTIN BIOSYNTHESIS PROTEIN YBDZ"/>
    <property type="match status" value="1"/>
</dbReference>
<accession>A0ABY6JGF3</accession>
<dbReference type="Proteomes" id="UP001156318">
    <property type="component" value="Chromosome"/>
</dbReference>
<dbReference type="Pfam" id="PF03621">
    <property type="entry name" value="MbtH"/>
    <property type="match status" value="1"/>
</dbReference>
<dbReference type="InterPro" id="IPR037407">
    <property type="entry name" value="MLP_fam"/>
</dbReference>
<evidence type="ECO:0000259" key="1">
    <source>
        <dbReference type="SMART" id="SM00923"/>
    </source>
</evidence>
<dbReference type="InterPro" id="IPR005153">
    <property type="entry name" value="MbtH-like_dom"/>
</dbReference>
<protein>
    <submittedName>
        <fullName evidence="2">MbtH family protein</fullName>
    </submittedName>
</protein>
<keyword evidence="3" id="KW-1185">Reference proteome</keyword>
<feature type="domain" description="MbtH-like" evidence="1">
    <location>
        <begin position="5"/>
        <end position="55"/>
    </location>
</feature>
<evidence type="ECO:0000313" key="2">
    <source>
        <dbReference type="EMBL" id="UYU32908.1"/>
    </source>
</evidence>
<dbReference type="SUPFAM" id="SSF160582">
    <property type="entry name" value="MbtH-like"/>
    <property type="match status" value="1"/>
</dbReference>
<dbReference type="PANTHER" id="PTHR38444:SF1">
    <property type="entry name" value="ENTEROBACTIN BIOSYNTHESIS PROTEIN YBDZ"/>
    <property type="match status" value="1"/>
</dbReference>
<name>A0ABY6JGF3_9ENTR</name>
<dbReference type="EMBL" id="CP074352">
    <property type="protein sequence ID" value="UYU32908.1"/>
    <property type="molecule type" value="Genomic_DNA"/>
</dbReference>
<dbReference type="Gene3D" id="3.90.820.10">
    <property type="entry name" value="Structural Genomics, Unknown Function 30-nov-00 1gh9 Mol_id"/>
    <property type="match status" value="1"/>
</dbReference>
<organism evidence="2 3">
    <name type="scientific">Siccibacter colletis</name>
    <dbReference type="NCBI Taxonomy" id="1505757"/>
    <lineage>
        <taxon>Bacteria</taxon>
        <taxon>Pseudomonadati</taxon>
        <taxon>Pseudomonadota</taxon>
        <taxon>Gammaproteobacteria</taxon>
        <taxon>Enterobacterales</taxon>
        <taxon>Enterobacteriaceae</taxon>
        <taxon>Siccibacter</taxon>
    </lineage>
</organism>
<dbReference type="SMART" id="SM00923">
    <property type="entry name" value="MbtH"/>
    <property type="match status" value="1"/>
</dbReference>
<dbReference type="InterPro" id="IPR038020">
    <property type="entry name" value="MbtH-like_sf"/>
</dbReference>
<evidence type="ECO:0000313" key="3">
    <source>
        <dbReference type="Proteomes" id="UP001156318"/>
    </source>
</evidence>
<gene>
    <name evidence="2" type="ORF">KFZ77_05140</name>
</gene>
<sequence length="77" mass="8834">MEQSNPFDDTHGRFAVLVNAQQQYSLWPQHCALPAGWQVVCEPQSQEACYRWLEQHRANLHPGNFVKNQQQKGIGGE</sequence>